<sequence>MNKSILASLLLTSTLALAGCGEQKTSEAPATPPAGGSEMAASAPAPAAGGTIKIALQGPITGSEATFGAQMKAGADAAVADINAAGGVLGKKIELIIEDDKCDGTESTSVANRVAGSGAVFVAGSYCSGASIPASAVYAESKIVQISPASTNPKFTDQRPGPGIYRVCGRDDQQGPAAAKYIIEKFPGKNVAVLHDKSPYGEGLALETEKALKAGGLNPVLSDSFNKGDTDFSALVSKLKAANVDLVYAGTYHTEAGNLVKQMRQQGVTAPIMAGDALVSQEFWTIAGADGEGTLMTFSPDPAKDAGNAEIVKKFNAAGTKPEGYVLYTYAAIQAWADAVKAAGSTDHAGVVKALDDGTFKTVIGDVDFDAKGDVTLPGYVVYEWKNGAYDYVN</sequence>
<feature type="signal peptide" evidence="6">
    <location>
        <begin position="1"/>
        <end position="18"/>
    </location>
</feature>
<feature type="compositionally biased region" description="Low complexity" evidence="5">
    <location>
        <begin position="33"/>
        <end position="44"/>
    </location>
</feature>
<organism evidence="8 9">
    <name type="scientific">Terrihabitans soli</name>
    <dbReference type="NCBI Taxonomy" id="708113"/>
    <lineage>
        <taxon>Bacteria</taxon>
        <taxon>Pseudomonadati</taxon>
        <taxon>Pseudomonadota</taxon>
        <taxon>Alphaproteobacteria</taxon>
        <taxon>Hyphomicrobiales</taxon>
        <taxon>Terrihabitans</taxon>
    </lineage>
</organism>
<evidence type="ECO:0000256" key="3">
    <source>
        <dbReference type="ARBA" id="ARBA00022729"/>
    </source>
</evidence>
<dbReference type="KEGG" id="tso:IZ6_22000"/>
<name>A0A6S6QV65_9HYPH</name>
<feature type="domain" description="Leucine-binding protein" evidence="7">
    <location>
        <begin position="51"/>
        <end position="388"/>
    </location>
</feature>
<keyword evidence="4" id="KW-0029">Amino-acid transport</keyword>
<dbReference type="Proteomes" id="UP000515317">
    <property type="component" value="Chromosome"/>
</dbReference>
<comment type="similarity">
    <text evidence="1">Belongs to the leucine-binding protein family.</text>
</comment>
<evidence type="ECO:0000256" key="6">
    <source>
        <dbReference type="SAM" id="SignalP"/>
    </source>
</evidence>
<evidence type="ECO:0000256" key="2">
    <source>
        <dbReference type="ARBA" id="ARBA00022448"/>
    </source>
</evidence>
<evidence type="ECO:0000259" key="7">
    <source>
        <dbReference type="Pfam" id="PF13458"/>
    </source>
</evidence>
<dbReference type="PANTHER" id="PTHR47151:SF2">
    <property type="entry name" value="AMINO ACID BINDING PROTEIN"/>
    <property type="match status" value="1"/>
</dbReference>
<dbReference type="InterPro" id="IPR028081">
    <property type="entry name" value="Leu-bd"/>
</dbReference>
<dbReference type="PROSITE" id="PS51257">
    <property type="entry name" value="PROKAR_LIPOPROTEIN"/>
    <property type="match status" value="1"/>
</dbReference>
<gene>
    <name evidence="8" type="ORF">IZ6_22000</name>
</gene>
<dbReference type="PRINTS" id="PR00337">
    <property type="entry name" value="LEUILEVALBP"/>
</dbReference>
<evidence type="ECO:0000256" key="5">
    <source>
        <dbReference type="SAM" id="MobiDB-lite"/>
    </source>
</evidence>
<feature type="chain" id="PRO_5027887546" evidence="6">
    <location>
        <begin position="19"/>
        <end position="394"/>
    </location>
</feature>
<keyword evidence="2" id="KW-0813">Transport</keyword>
<evidence type="ECO:0000313" key="8">
    <source>
        <dbReference type="EMBL" id="BCJ91465.1"/>
    </source>
</evidence>
<evidence type="ECO:0000256" key="4">
    <source>
        <dbReference type="ARBA" id="ARBA00022970"/>
    </source>
</evidence>
<accession>A0A6S6QV65</accession>
<dbReference type="InterPro" id="IPR028082">
    <property type="entry name" value="Peripla_BP_I"/>
</dbReference>
<dbReference type="GO" id="GO:0006865">
    <property type="term" value="P:amino acid transport"/>
    <property type="evidence" value="ECO:0007669"/>
    <property type="project" value="UniProtKB-KW"/>
</dbReference>
<feature type="region of interest" description="Disordered" evidence="5">
    <location>
        <begin position="23"/>
        <end position="44"/>
    </location>
</feature>
<keyword evidence="9" id="KW-1185">Reference proteome</keyword>
<dbReference type="InterPro" id="IPR000709">
    <property type="entry name" value="Leu_Ile_Val-bd"/>
</dbReference>
<keyword evidence="3 6" id="KW-0732">Signal</keyword>
<dbReference type="PANTHER" id="PTHR47151">
    <property type="entry name" value="LEU/ILE/VAL-BINDING ABC TRANSPORTER SUBUNIT"/>
    <property type="match status" value="1"/>
</dbReference>
<dbReference type="SUPFAM" id="SSF53822">
    <property type="entry name" value="Periplasmic binding protein-like I"/>
    <property type="match status" value="1"/>
</dbReference>
<reference evidence="8 9" key="1">
    <citation type="submission" date="2020-08" db="EMBL/GenBank/DDBJ databases">
        <title>Genome sequence of Rhizobiales bacterium strain IZ6.</title>
        <authorList>
            <person name="Nakai R."/>
            <person name="Naganuma T."/>
        </authorList>
    </citation>
    <scope>NUCLEOTIDE SEQUENCE [LARGE SCALE GENOMIC DNA]</scope>
    <source>
        <strain evidence="8 9">IZ6</strain>
    </source>
</reference>
<dbReference type="RefSeq" id="WP_225873893.1">
    <property type="nucleotide sequence ID" value="NZ_AP023361.1"/>
</dbReference>
<evidence type="ECO:0000313" key="9">
    <source>
        <dbReference type="Proteomes" id="UP000515317"/>
    </source>
</evidence>
<proteinExistence type="inferred from homology"/>
<dbReference type="CDD" id="cd06342">
    <property type="entry name" value="PBP1_ABC_LIVBP-like"/>
    <property type="match status" value="1"/>
</dbReference>
<dbReference type="Pfam" id="PF13458">
    <property type="entry name" value="Peripla_BP_6"/>
    <property type="match status" value="1"/>
</dbReference>
<dbReference type="AlphaFoldDB" id="A0A6S6QV65"/>
<dbReference type="Gene3D" id="3.40.50.2300">
    <property type="match status" value="2"/>
</dbReference>
<protein>
    <submittedName>
        <fullName evidence="8">Branched chain amino acid ABC transporter substrate-binding protein</fullName>
    </submittedName>
</protein>
<dbReference type="EMBL" id="AP023361">
    <property type="protein sequence ID" value="BCJ91465.1"/>
    <property type="molecule type" value="Genomic_DNA"/>
</dbReference>
<evidence type="ECO:0000256" key="1">
    <source>
        <dbReference type="ARBA" id="ARBA00010062"/>
    </source>
</evidence>